<accession>A0A227KRL9</accession>
<dbReference type="RefSeq" id="WP_066593811.1">
    <property type="nucleotide sequence ID" value="NZ_CAJTBZ010000005.1"/>
</dbReference>
<evidence type="ECO:0000256" key="4">
    <source>
        <dbReference type="ARBA" id="ARBA00022801"/>
    </source>
</evidence>
<comment type="catalytic activity">
    <reaction evidence="1">
        <text>an L-aminoacyl-L-amino acid + H2O = 2 an L-alpha-amino acid</text>
        <dbReference type="Rhea" id="RHEA:48940"/>
        <dbReference type="ChEBI" id="CHEBI:15377"/>
        <dbReference type="ChEBI" id="CHEBI:59869"/>
        <dbReference type="ChEBI" id="CHEBI:77460"/>
        <dbReference type="EC" id="3.4.13.19"/>
    </reaction>
</comment>
<gene>
    <name evidence="7" type="ORF">ADH67_04550</name>
</gene>
<protein>
    <recommendedName>
        <fullName evidence="6">Dipeptidase</fullName>
        <ecNumber evidence="6">3.4.-.-</ecNumber>
    </recommendedName>
</protein>
<dbReference type="EC" id="3.4.-.-" evidence="6"/>
<comment type="similarity">
    <text evidence="2 6">Belongs to the peptidase C69 family.</text>
</comment>
<keyword evidence="3 6" id="KW-0645">Protease</keyword>
<evidence type="ECO:0000256" key="3">
    <source>
        <dbReference type="ARBA" id="ARBA00022670"/>
    </source>
</evidence>
<keyword evidence="4 6" id="KW-0378">Hydrolase</keyword>
<dbReference type="Gene3D" id="3.60.60.10">
    <property type="entry name" value="Penicillin V Acylase, Chain A"/>
    <property type="match status" value="1"/>
</dbReference>
<dbReference type="InterPro" id="IPR005322">
    <property type="entry name" value="Peptidase_C69"/>
</dbReference>
<dbReference type="GO" id="GO:0070004">
    <property type="term" value="F:cysteine-type exopeptidase activity"/>
    <property type="evidence" value="ECO:0007669"/>
    <property type="project" value="InterPro"/>
</dbReference>
<dbReference type="InterPro" id="IPR047804">
    <property type="entry name" value="C69_dipept_A-like"/>
</dbReference>
<dbReference type="Pfam" id="PF03577">
    <property type="entry name" value="Peptidase_C69"/>
    <property type="match status" value="1"/>
</dbReference>
<dbReference type="Proteomes" id="UP000214610">
    <property type="component" value="Unassembled WGS sequence"/>
</dbReference>
<evidence type="ECO:0000256" key="1">
    <source>
        <dbReference type="ARBA" id="ARBA00001670"/>
    </source>
</evidence>
<dbReference type="PANTHER" id="PTHR12994:SF17">
    <property type="entry name" value="LD30995P"/>
    <property type="match status" value="1"/>
</dbReference>
<dbReference type="GO" id="GO:0006508">
    <property type="term" value="P:proteolysis"/>
    <property type="evidence" value="ECO:0007669"/>
    <property type="project" value="UniProtKB-KW"/>
</dbReference>
<comment type="caution">
    <text evidence="7">The sequence shown here is derived from an EMBL/GenBank/DDBJ whole genome shotgun (WGS) entry which is preliminary data.</text>
</comment>
<name>A0A227KRL9_9BURK</name>
<reference evidence="8" key="1">
    <citation type="submission" date="2017-05" db="EMBL/GenBank/DDBJ databases">
        <title>Improved OligoMM genomes.</title>
        <authorList>
            <person name="Garzetti D."/>
        </authorList>
    </citation>
    <scope>NUCLEOTIDE SEQUENCE [LARGE SCALE GENOMIC DNA]</scope>
    <source>
        <strain evidence="8">YL45</strain>
    </source>
</reference>
<evidence type="ECO:0000256" key="5">
    <source>
        <dbReference type="ARBA" id="ARBA00022997"/>
    </source>
</evidence>
<sequence length="476" mass="53812">MCTTVIVGEKASYDGSFLMARSADSSALKAQHFVIHPAKEYPEGAMYRTKDYDGATDFSYPLPRQAMRYTTVPNWKTGLHGAVGFNSEGLGITGTESIFARDDALAIDPYNKESGITEDDILDVLLPRCKTAREAVALLGKIIETQGAGEGFGVGFADDKEVWYLETGTGHQWMAQRTPAEVYFASGNQGRLRFFDPKDDTMMGSPTLISFAEEHGFYDPKSGKFDFAAAYTRNDDRDRIYNDPRVWVMQKILNPSLEQKVADGRNFDVYLKPEQPVTLQNLKDIMRNHFEGYAHDPYSFGLNGSEPWRPISVFRTYEAHILQVRPWMPREIGDVIYVAFGMACLSCFMPFYQGLDQVPVAFGEGTDHADDKSIYWKFRKLQTLAMTDFPTLAPIVQKKFAEHEAAMSEKQSAMEKEYTSLYATDKQAAHDLLQKFNLEVFGETEEVIDGLMNELFTVLTAKIEKENFFANKKMKD</sequence>
<evidence type="ECO:0000256" key="6">
    <source>
        <dbReference type="RuleBase" id="RU364089"/>
    </source>
</evidence>
<evidence type="ECO:0000313" key="8">
    <source>
        <dbReference type="Proteomes" id="UP000214610"/>
    </source>
</evidence>
<dbReference type="GO" id="GO:0016805">
    <property type="term" value="F:dipeptidase activity"/>
    <property type="evidence" value="ECO:0007669"/>
    <property type="project" value="UniProtKB-KW"/>
</dbReference>
<keyword evidence="8" id="KW-1185">Reference proteome</keyword>
<organism evidence="7 8">
    <name type="scientific">Turicimonas muris</name>
    <dbReference type="NCBI Taxonomy" id="1796652"/>
    <lineage>
        <taxon>Bacteria</taxon>
        <taxon>Pseudomonadati</taxon>
        <taxon>Pseudomonadota</taxon>
        <taxon>Betaproteobacteria</taxon>
        <taxon>Burkholderiales</taxon>
        <taxon>Sutterellaceae</taxon>
        <taxon>Turicimonas</taxon>
    </lineage>
</organism>
<dbReference type="AlphaFoldDB" id="A0A227KRL9"/>
<dbReference type="GeneID" id="78361891"/>
<dbReference type="EMBL" id="NHMP01000002">
    <property type="protein sequence ID" value="OXE50265.1"/>
    <property type="molecule type" value="Genomic_DNA"/>
</dbReference>
<proteinExistence type="inferred from homology"/>
<keyword evidence="5 6" id="KW-0224">Dipeptidase</keyword>
<dbReference type="PANTHER" id="PTHR12994">
    <property type="entry name" value="SECERNIN"/>
    <property type="match status" value="1"/>
</dbReference>
<evidence type="ECO:0000313" key="7">
    <source>
        <dbReference type="EMBL" id="OXE50265.1"/>
    </source>
</evidence>
<dbReference type="NCBIfam" id="NF033678">
    <property type="entry name" value="C69_fam_dipept"/>
    <property type="match status" value="1"/>
</dbReference>
<evidence type="ECO:0000256" key="2">
    <source>
        <dbReference type="ARBA" id="ARBA00007225"/>
    </source>
</evidence>